<evidence type="ECO:0000313" key="1">
    <source>
        <dbReference type="EMBL" id="CAI9159253.1"/>
    </source>
</evidence>
<organism evidence="1 2">
    <name type="scientific">Rangifer tarandus platyrhynchus</name>
    <name type="common">Svalbard reindeer</name>
    <dbReference type="NCBI Taxonomy" id="3082113"/>
    <lineage>
        <taxon>Eukaryota</taxon>
        <taxon>Metazoa</taxon>
        <taxon>Chordata</taxon>
        <taxon>Craniata</taxon>
        <taxon>Vertebrata</taxon>
        <taxon>Euteleostomi</taxon>
        <taxon>Mammalia</taxon>
        <taxon>Eutheria</taxon>
        <taxon>Laurasiatheria</taxon>
        <taxon>Artiodactyla</taxon>
        <taxon>Ruminantia</taxon>
        <taxon>Pecora</taxon>
        <taxon>Cervidae</taxon>
        <taxon>Odocoileinae</taxon>
        <taxon>Rangifer</taxon>
    </lineage>
</organism>
<sequence length="166" mass="18392">MQAQDAACTSLPRPDSLVADSSVWAISPLAVVVRHVICGFCCFFFSSQFCCPLEIPNPPHRPACERVSYCVETSPSRLPPQDGSPSLNLLSLFFSFIFCPTAFQREWAAFMGAWCPLPAFTSCFVEVAQHSNDLFDDFVGEKVVSPSYSSATFKLTNFLKKKNSKK</sequence>
<dbReference type="Proteomes" id="UP001176941">
    <property type="component" value="Chromosome 19"/>
</dbReference>
<protein>
    <submittedName>
        <fullName evidence="1">Uncharacterized protein</fullName>
    </submittedName>
</protein>
<evidence type="ECO:0000313" key="2">
    <source>
        <dbReference type="Proteomes" id="UP001176941"/>
    </source>
</evidence>
<name>A0ABN8YCI4_RANTA</name>
<proteinExistence type="predicted"/>
<dbReference type="EMBL" id="OX459955">
    <property type="protein sequence ID" value="CAI9159253.1"/>
    <property type="molecule type" value="Genomic_DNA"/>
</dbReference>
<gene>
    <name evidence="1" type="ORF">MRATA1EN1_LOCUS8215</name>
</gene>
<accession>A0ABN8YCI4</accession>
<reference evidence="1" key="1">
    <citation type="submission" date="2023-04" db="EMBL/GenBank/DDBJ databases">
        <authorList>
            <consortium name="ELIXIR-Norway"/>
        </authorList>
    </citation>
    <scope>NUCLEOTIDE SEQUENCE [LARGE SCALE GENOMIC DNA]</scope>
</reference>
<keyword evidence="2" id="KW-1185">Reference proteome</keyword>